<dbReference type="EMBL" id="FQYR01000002">
    <property type="protein sequence ID" value="SHI89172.1"/>
    <property type="molecule type" value="Genomic_DNA"/>
</dbReference>
<keyword evidence="6" id="KW-1185">Reference proteome</keyword>
<evidence type="ECO:0000259" key="4">
    <source>
        <dbReference type="SMART" id="SM00560"/>
    </source>
</evidence>
<keyword evidence="2" id="KW-1015">Disulfide bond</keyword>
<feature type="signal peptide" evidence="3">
    <location>
        <begin position="1"/>
        <end position="18"/>
    </location>
</feature>
<sequence>MKKLITLMSVALVSPLSAGLVAHYTMDNDADFGENSGSATIGLNSISGIGATDGKFGGGAEFTVGSSVFWTNQFGSANTDLSQFTVSMHVRTTATASWKDYISFGTNNSVVFVFESNGASPQSVSLYNIGDVGGVASSAISGTPQINDGNWHHLGLTSDGANITFYIDGAAIGSTAYTGTGTITAFQLASRFGEGARAINSDIDDVAVYDEALSATQMEYLSNNVATVSAIPEPSSMTLLGISSLALILRRRR</sequence>
<evidence type="ECO:0000256" key="2">
    <source>
        <dbReference type="ARBA" id="ARBA00023157"/>
    </source>
</evidence>
<dbReference type="NCBIfam" id="TIGR02595">
    <property type="entry name" value="PEP_CTERM"/>
    <property type="match status" value="1"/>
</dbReference>
<dbReference type="OrthoDB" id="186024at2"/>
<dbReference type="Gene3D" id="2.60.120.200">
    <property type="match status" value="1"/>
</dbReference>
<keyword evidence="1 3" id="KW-0732">Signal</keyword>
<dbReference type="Pfam" id="PF07589">
    <property type="entry name" value="PEP-CTERM"/>
    <property type="match status" value="1"/>
</dbReference>
<gene>
    <name evidence="5" type="ORF">SAMN02745181_1129</name>
</gene>
<evidence type="ECO:0000313" key="6">
    <source>
        <dbReference type="Proteomes" id="UP000184510"/>
    </source>
</evidence>
<reference evidence="5 6" key="1">
    <citation type="submission" date="2016-11" db="EMBL/GenBank/DDBJ databases">
        <authorList>
            <person name="Jaros S."/>
            <person name="Januszkiewicz K."/>
            <person name="Wedrychowicz H."/>
        </authorList>
    </citation>
    <scope>NUCLEOTIDE SEQUENCE [LARGE SCALE GENOMIC DNA]</scope>
    <source>
        <strain evidence="5 6">DSM 18772</strain>
    </source>
</reference>
<dbReference type="SUPFAM" id="SSF49899">
    <property type="entry name" value="Concanavalin A-like lectins/glucanases"/>
    <property type="match status" value="1"/>
</dbReference>
<dbReference type="RefSeq" id="WP_143158546.1">
    <property type="nucleotide sequence ID" value="NZ_FQYR01000002.1"/>
</dbReference>
<evidence type="ECO:0000256" key="1">
    <source>
        <dbReference type="ARBA" id="ARBA00022729"/>
    </source>
</evidence>
<evidence type="ECO:0000256" key="3">
    <source>
        <dbReference type="SAM" id="SignalP"/>
    </source>
</evidence>
<feature type="domain" description="LamG-like jellyroll fold" evidence="4">
    <location>
        <begin position="82"/>
        <end position="216"/>
    </location>
</feature>
<dbReference type="Pfam" id="PF13385">
    <property type="entry name" value="Laminin_G_3"/>
    <property type="match status" value="1"/>
</dbReference>
<proteinExistence type="predicted"/>
<protein>
    <submittedName>
        <fullName evidence="5">PEP-CTERM protein-sorting domain-containing protein</fullName>
    </submittedName>
</protein>
<evidence type="ECO:0000313" key="5">
    <source>
        <dbReference type="EMBL" id="SHI89172.1"/>
    </source>
</evidence>
<dbReference type="AlphaFoldDB" id="A0A1M6EUQ6"/>
<dbReference type="STRING" id="1123071.SAMN02745181_1129"/>
<feature type="chain" id="PRO_5012386983" evidence="3">
    <location>
        <begin position="19"/>
        <end position="253"/>
    </location>
</feature>
<dbReference type="InParanoid" id="A0A1M6EUQ6"/>
<dbReference type="InterPro" id="IPR006558">
    <property type="entry name" value="LamG-like"/>
</dbReference>
<accession>A0A1M6EUQ6</accession>
<name>A0A1M6EUQ6_9BACT</name>
<dbReference type="InterPro" id="IPR013320">
    <property type="entry name" value="ConA-like_dom_sf"/>
</dbReference>
<organism evidence="5 6">
    <name type="scientific">Rubritalea squalenifaciens DSM 18772</name>
    <dbReference type="NCBI Taxonomy" id="1123071"/>
    <lineage>
        <taxon>Bacteria</taxon>
        <taxon>Pseudomonadati</taxon>
        <taxon>Verrucomicrobiota</taxon>
        <taxon>Verrucomicrobiia</taxon>
        <taxon>Verrucomicrobiales</taxon>
        <taxon>Rubritaleaceae</taxon>
        <taxon>Rubritalea</taxon>
    </lineage>
</organism>
<dbReference type="Proteomes" id="UP000184510">
    <property type="component" value="Unassembled WGS sequence"/>
</dbReference>
<dbReference type="InterPro" id="IPR013424">
    <property type="entry name" value="Ice-binding_C"/>
</dbReference>
<dbReference type="SMART" id="SM00560">
    <property type="entry name" value="LamGL"/>
    <property type="match status" value="1"/>
</dbReference>